<keyword evidence="4" id="KW-0472">Membrane</keyword>
<comment type="caution">
    <text evidence="7">The sequence shown here is derived from an EMBL/GenBank/DDBJ whole genome shotgun (WGS) entry which is preliminary data.</text>
</comment>
<feature type="transmembrane region" description="Helical" evidence="4">
    <location>
        <begin position="7"/>
        <end position="25"/>
    </location>
</feature>
<evidence type="ECO:0000256" key="4">
    <source>
        <dbReference type="SAM" id="Phobius"/>
    </source>
</evidence>
<dbReference type="InterPro" id="IPR008972">
    <property type="entry name" value="Cupredoxin"/>
</dbReference>
<dbReference type="Pfam" id="PF07731">
    <property type="entry name" value="Cu-oxidase_2"/>
    <property type="match status" value="1"/>
</dbReference>
<evidence type="ECO:0000256" key="3">
    <source>
        <dbReference type="ARBA" id="ARBA00023002"/>
    </source>
</evidence>
<evidence type="ECO:0000259" key="6">
    <source>
        <dbReference type="Pfam" id="PF07732"/>
    </source>
</evidence>
<dbReference type="EMBL" id="BJXW01000019">
    <property type="protein sequence ID" value="GEN31566.1"/>
    <property type="molecule type" value="Genomic_DNA"/>
</dbReference>
<dbReference type="PROSITE" id="PS00079">
    <property type="entry name" value="MULTICOPPER_OXIDASE1"/>
    <property type="match status" value="1"/>
</dbReference>
<dbReference type="PANTHER" id="PTHR48267">
    <property type="entry name" value="CUPREDOXIN SUPERFAMILY PROTEIN"/>
    <property type="match status" value="1"/>
</dbReference>
<protein>
    <submittedName>
        <fullName evidence="7">Multicopper oxidase mco</fullName>
    </submittedName>
</protein>
<keyword evidence="4" id="KW-0812">Transmembrane</keyword>
<evidence type="ECO:0000259" key="5">
    <source>
        <dbReference type="Pfam" id="PF07731"/>
    </source>
</evidence>
<dbReference type="InterPro" id="IPR033138">
    <property type="entry name" value="Cu_oxidase_CS"/>
</dbReference>
<feature type="domain" description="Plastocyanin-like" evidence="5">
    <location>
        <begin position="370"/>
        <end position="483"/>
    </location>
</feature>
<dbReference type="GO" id="GO:0016491">
    <property type="term" value="F:oxidoreductase activity"/>
    <property type="evidence" value="ECO:0007669"/>
    <property type="project" value="UniProtKB-KW"/>
</dbReference>
<dbReference type="InterPro" id="IPR011706">
    <property type="entry name" value="Cu-oxidase_C"/>
</dbReference>
<accession>A0A511UY62</accession>
<organism evidence="7 8">
    <name type="scientific">Cerasibacillus quisquiliarum</name>
    <dbReference type="NCBI Taxonomy" id="227865"/>
    <lineage>
        <taxon>Bacteria</taxon>
        <taxon>Bacillati</taxon>
        <taxon>Bacillota</taxon>
        <taxon>Bacilli</taxon>
        <taxon>Bacillales</taxon>
        <taxon>Bacillaceae</taxon>
        <taxon>Cerasibacillus</taxon>
    </lineage>
</organism>
<dbReference type="PANTHER" id="PTHR48267:SF1">
    <property type="entry name" value="BILIRUBIN OXIDASE"/>
    <property type="match status" value="1"/>
</dbReference>
<evidence type="ECO:0000256" key="1">
    <source>
        <dbReference type="ARBA" id="ARBA00010609"/>
    </source>
</evidence>
<dbReference type="Proteomes" id="UP000321491">
    <property type="component" value="Unassembled WGS sequence"/>
</dbReference>
<dbReference type="AlphaFoldDB" id="A0A511UY62"/>
<keyword evidence="3" id="KW-0560">Oxidoreductase</keyword>
<reference evidence="7 8" key="1">
    <citation type="submission" date="2019-07" db="EMBL/GenBank/DDBJ databases">
        <title>Whole genome shotgun sequence of Cerasibacillus quisquiliarum NBRC 102429.</title>
        <authorList>
            <person name="Hosoyama A."/>
            <person name="Uohara A."/>
            <person name="Ohji S."/>
            <person name="Ichikawa N."/>
        </authorList>
    </citation>
    <scope>NUCLEOTIDE SEQUENCE [LARGE SCALE GENOMIC DNA]</scope>
    <source>
        <strain evidence="7 8">NBRC 102429</strain>
    </source>
</reference>
<sequence length="483" mass="54701">MKREMNLIILIIIVLVLMVGAFYFYNDDKNKTSQDAPIRGLAKENNSSTITTLPIPEILEDQNPDEKIAEYDLIAQKSTSVFVNDVETETYGYNGNYLGPVIKAKKGEEITVNIKNALGDEETTVHWHGLEVPGDVDGGPHQVIQPNESLQTTFTINQPAATLWYHPHPLHKTGKQVYKGLAGLLLIEDEVSDKLPIPKDYGRNDFPLVIQDRQLNQNGKLIYDLDMMDVMHGKHGDTPLVNGANDALLEVPKGKVRLRLLNGSNARTNRLHLKDELPFWQIGSDGGFLEKPVKLQELVLGASERAEVIVDFSSYKEGERIELFDQNVRLMTFVVGEELDKETEIPEQLTTIKTIKPEEATKSREFVLQGMGHMVNINGKQMDIHRIDEEVNLDETEIWEVSNPNGRMAMEHPFHVHGVQFQILERNGEEPPENERGWKDTVLLMPGENVKLIATFKHKGTFMYHCHILEHEDAGMMGQFQVD</sequence>
<keyword evidence="4" id="KW-1133">Transmembrane helix</keyword>
<dbReference type="InterPro" id="IPR002355">
    <property type="entry name" value="Cu_oxidase_Cu_BS"/>
</dbReference>
<feature type="domain" description="Plastocyanin-like" evidence="6">
    <location>
        <begin position="79"/>
        <end position="190"/>
    </location>
</feature>
<dbReference type="PROSITE" id="PS00080">
    <property type="entry name" value="MULTICOPPER_OXIDASE2"/>
    <property type="match status" value="1"/>
</dbReference>
<dbReference type="Pfam" id="PF07732">
    <property type="entry name" value="Cu-oxidase_3"/>
    <property type="match status" value="1"/>
</dbReference>
<keyword evidence="8" id="KW-1185">Reference proteome</keyword>
<dbReference type="InterPro" id="IPR011707">
    <property type="entry name" value="Cu-oxidase-like_N"/>
</dbReference>
<keyword evidence="2" id="KW-0479">Metal-binding</keyword>
<dbReference type="CDD" id="cd13867">
    <property type="entry name" value="CuRO_2_CueO_FtsP"/>
    <property type="match status" value="1"/>
</dbReference>
<dbReference type="SUPFAM" id="SSF49503">
    <property type="entry name" value="Cupredoxins"/>
    <property type="match status" value="3"/>
</dbReference>
<evidence type="ECO:0000313" key="8">
    <source>
        <dbReference type="Proteomes" id="UP000321491"/>
    </source>
</evidence>
<proteinExistence type="inferred from homology"/>
<dbReference type="GO" id="GO:0005507">
    <property type="term" value="F:copper ion binding"/>
    <property type="evidence" value="ECO:0007669"/>
    <property type="project" value="InterPro"/>
</dbReference>
<evidence type="ECO:0000256" key="2">
    <source>
        <dbReference type="ARBA" id="ARBA00022723"/>
    </source>
</evidence>
<gene>
    <name evidence="7" type="primary">mco_2</name>
    <name evidence="7" type="ORF">CQU01_18040</name>
</gene>
<evidence type="ECO:0000313" key="7">
    <source>
        <dbReference type="EMBL" id="GEN31566.1"/>
    </source>
</evidence>
<dbReference type="CDD" id="cd04232">
    <property type="entry name" value="CuRO_1_CueO_FtsP"/>
    <property type="match status" value="1"/>
</dbReference>
<comment type="similarity">
    <text evidence="1">Belongs to the multicopper oxidase family.</text>
</comment>
<dbReference type="InterPro" id="IPR045087">
    <property type="entry name" value="Cu-oxidase_fam"/>
</dbReference>
<name>A0A511UY62_9BACI</name>
<dbReference type="Gene3D" id="2.60.40.420">
    <property type="entry name" value="Cupredoxins - blue copper proteins"/>
    <property type="match status" value="3"/>
</dbReference>
<dbReference type="CDD" id="cd13890">
    <property type="entry name" value="CuRO_3_CueO_FtsP"/>
    <property type="match status" value="1"/>
</dbReference>
<dbReference type="RefSeq" id="WP_146937875.1">
    <property type="nucleotide sequence ID" value="NZ_BJXW01000019.1"/>
</dbReference>
<dbReference type="OrthoDB" id="9757546at2"/>